<reference evidence="2 3" key="1">
    <citation type="journal article" date="2018" name="Nat. Ecol. Evol.">
        <title>Pezizomycetes genomes reveal the molecular basis of ectomycorrhizal truffle lifestyle.</title>
        <authorList>
            <person name="Murat C."/>
            <person name="Payen T."/>
            <person name="Noel B."/>
            <person name="Kuo A."/>
            <person name="Morin E."/>
            <person name="Chen J."/>
            <person name="Kohler A."/>
            <person name="Krizsan K."/>
            <person name="Balestrini R."/>
            <person name="Da Silva C."/>
            <person name="Montanini B."/>
            <person name="Hainaut M."/>
            <person name="Levati E."/>
            <person name="Barry K.W."/>
            <person name="Belfiori B."/>
            <person name="Cichocki N."/>
            <person name="Clum A."/>
            <person name="Dockter R.B."/>
            <person name="Fauchery L."/>
            <person name="Guy J."/>
            <person name="Iotti M."/>
            <person name="Le Tacon F."/>
            <person name="Lindquist E.A."/>
            <person name="Lipzen A."/>
            <person name="Malagnac F."/>
            <person name="Mello A."/>
            <person name="Molinier V."/>
            <person name="Miyauchi S."/>
            <person name="Poulain J."/>
            <person name="Riccioni C."/>
            <person name="Rubini A."/>
            <person name="Sitrit Y."/>
            <person name="Splivallo R."/>
            <person name="Traeger S."/>
            <person name="Wang M."/>
            <person name="Zifcakova L."/>
            <person name="Wipf D."/>
            <person name="Zambonelli A."/>
            <person name="Paolocci F."/>
            <person name="Nowrousian M."/>
            <person name="Ottonello S."/>
            <person name="Baldrian P."/>
            <person name="Spatafora J.W."/>
            <person name="Henrissat B."/>
            <person name="Nagy L.G."/>
            <person name="Aury J.M."/>
            <person name="Wincker P."/>
            <person name="Grigoriev I.V."/>
            <person name="Bonfante P."/>
            <person name="Martin F.M."/>
        </authorList>
    </citation>
    <scope>NUCLEOTIDE SEQUENCE [LARGE SCALE GENOMIC DNA]</scope>
    <source>
        <strain evidence="2 3">ATCC MYA-4762</strain>
    </source>
</reference>
<keyword evidence="1" id="KW-1133">Transmembrane helix</keyword>
<evidence type="ECO:0000313" key="2">
    <source>
        <dbReference type="EMBL" id="RPB28200.1"/>
    </source>
</evidence>
<evidence type="ECO:0000256" key="1">
    <source>
        <dbReference type="SAM" id="Phobius"/>
    </source>
</evidence>
<keyword evidence="3" id="KW-1185">Reference proteome</keyword>
<organism evidence="2 3">
    <name type="scientific">Terfezia boudieri ATCC MYA-4762</name>
    <dbReference type="NCBI Taxonomy" id="1051890"/>
    <lineage>
        <taxon>Eukaryota</taxon>
        <taxon>Fungi</taxon>
        <taxon>Dikarya</taxon>
        <taxon>Ascomycota</taxon>
        <taxon>Pezizomycotina</taxon>
        <taxon>Pezizomycetes</taxon>
        <taxon>Pezizales</taxon>
        <taxon>Pezizaceae</taxon>
        <taxon>Terfezia</taxon>
    </lineage>
</organism>
<feature type="transmembrane region" description="Helical" evidence="1">
    <location>
        <begin position="20"/>
        <end position="41"/>
    </location>
</feature>
<dbReference type="AlphaFoldDB" id="A0A3N4LZH1"/>
<dbReference type="EMBL" id="ML121529">
    <property type="protein sequence ID" value="RPB28200.1"/>
    <property type="molecule type" value="Genomic_DNA"/>
</dbReference>
<accession>A0A3N4LZH1</accession>
<evidence type="ECO:0000313" key="3">
    <source>
        <dbReference type="Proteomes" id="UP000267821"/>
    </source>
</evidence>
<keyword evidence="1" id="KW-0472">Membrane</keyword>
<proteinExistence type="predicted"/>
<gene>
    <name evidence="2" type="ORF">L211DRAFT_833187</name>
</gene>
<protein>
    <submittedName>
        <fullName evidence="2">Uncharacterized protein</fullName>
    </submittedName>
</protein>
<keyword evidence="1" id="KW-0812">Transmembrane</keyword>
<dbReference type="Proteomes" id="UP000267821">
    <property type="component" value="Unassembled WGS sequence"/>
</dbReference>
<dbReference type="InParanoid" id="A0A3N4LZH1"/>
<name>A0A3N4LZH1_9PEZI</name>
<sequence length="60" mass="6940">MPSPFINIHFYKTPGTNFSFVTVSGIIYVKTTSAVPVYFFIPNGVVQKRDKKRNTTYHFH</sequence>